<evidence type="ECO:0000313" key="9">
    <source>
        <dbReference type="Proteomes" id="UP000769528"/>
    </source>
</evidence>
<keyword evidence="4 7" id="KW-1133">Transmembrane helix</keyword>
<dbReference type="Pfam" id="PF05602">
    <property type="entry name" value="CLPTM1"/>
    <property type="match status" value="1"/>
</dbReference>
<feature type="transmembrane region" description="Helical" evidence="7">
    <location>
        <begin position="385"/>
        <end position="405"/>
    </location>
</feature>
<evidence type="ECO:0008006" key="10">
    <source>
        <dbReference type="Google" id="ProtNLM"/>
    </source>
</evidence>
<accession>A0A9P8PXL2</accession>
<evidence type="ECO:0000256" key="3">
    <source>
        <dbReference type="ARBA" id="ARBA00022692"/>
    </source>
</evidence>
<dbReference type="OrthoDB" id="378564at2759"/>
<dbReference type="EMBL" id="JAEUBF010000117">
    <property type="protein sequence ID" value="KAH3680387.1"/>
    <property type="molecule type" value="Genomic_DNA"/>
</dbReference>
<gene>
    <name evidence="8" type="ORF">WICMUC_000318</name>
</gene>
<protein>
    <recommendedName>
        <fullName evidence="10">Cleft lip and palate transmembrane protein 1</fullName>
    </recommendedName>
</protein>
<keyword evidence="9" id="KW-1185">Reference proteome</keyword>
<comment type="caution">
    <text evidence="8">The sequence shown here is derived from an EMBL/GenBank/DDBJ whole genome shotgun (WGS) entry which is preliminary data.</text>
</comment>
<dbReference type="GO" id="GO:0012505">
    <property type="term" value="C:endomembrane system"/>
    <property type="evidence" value="ECO:0007669"/>
    <property type="project" value="TreeGrafter"/>
</dbReference>
<feature type="transmembrane region" description="Helical" evidence="7">
    <location>
        <begin position="533"/>
        <end position="554"/>
    </location>
</feature>
<evidence type="ECO:0000313" key="8">
    <source>
        <dbReference type="EMBL" id="KAH3680387.1"/>
    </source>
</evidence>
<feature type="transmembrane region" description="Helical" evidence="7">
    <location>
        <begin position="508"/>
        <end position="527"/>
    </location>
</feature>
<dbReference type="AlphaFoldDB" id="A0A9P8PXL2"/>
<comment type="similarity">
    <text evidence="2">Belongs to the CLPTM1 family.</text>
</comment>
<evidence type="ECO:0000256" key="2">
    <source>
        <dbReference type="ARBA" id="ARBA00009310"/>
    </source>
</evidence>
<evidence type="ECO:0000256" key="1">
    <source>
        <dbReference type="ARBA" id="ARBA00004141"/>
    </source>
</evidence>
<evidence type="ECO:0000256" key="6">
    <source>
        <dbReference type="SAM" id="MobiDB-lite"/>
    </source>
</evidence>
<dbReference type="PANTHER" id="PTHR21347:SF0">
    <property type="entry name" value="LIPID SCRAMBLASE CLPTM1L"/>
    <property type="match status" value="1"/>
</dbReference>
<reference evidence="8" key="2">
    <citation type="submission" date="2021-01" db="EMBL/GenBank/DDBJ databases">
        <authorList>
            <person name="Schikora-Tamarit M.A."/>
        </authorList>
    </citation>
    <scope>NUCLEOTIDE SEQUENCE</scope>
    <source>
        <strain evidence="8">CBS6341</strain>
    </source>
</reference>
<name>A0A9P8PXL2_9ASCO</name>
<dbReference type="GO" id="GO:0016020">
    <property type="term" value="C:membrane"/>
    <property type="evidence" value="ECO:0007669"/>
    <property type="project" value="UniProtKB-SubCell"/>
</dbReference>
<keyword evidence="3 7" id="KW-0812">Transmembrane</keyword>
<evidence type="ECO:0000256" key="5">
    <source>
        <dbReference type="ARBA" id="ARBA00023136"/>
    </source>
</evidence>
<organism evidence="8 9">
    <name type="scientific">Wickerhamomyces mucosus</name>
    <dbReference type="NCBI Taxonomy" id="1378264"/>
    <lineage>
        <taxon>Eukaryota</taxon>
        <taxon>Fungi</taxon>
        <taxon>Dikarya</taxon>
        <taxon>Ascomycota</taxon>
        <taxon>Saccharomycotina</taxon>
        <taxon>Saccharomycetes</taxon>
        <taxon>Phaffomycetales</taxon>
        <taxon>Wickerhamomycetaceae</taxon>
        <taxon>Wickerhamomyces</taxon>
    </lineage>
</organism>
<evidence type="ECO:0000256" key="4">
    <source>
        <dbReference type="ARBA" id="ARBA00022989"/>
    </source>
</evidence>
<reference evidence="8" key="1">
    <citation type="journal article" date="2021" name="Open Biol.">
        <title>Shared evolutionary footprints suggest mitochondrial oxidative damage underlies multiple complex I losses in fungi.</title>
        <authorList>
            <person name="Schikora-Tamarit M.A."/>
            <person name="Marcet-Houben M."/>
            <person name="Nosek J."/>
            <person name="Gabaldon T."/>
        </authorList>
    </citation>
    <scope>NUCLEOTIDE SEQUENCE</scope>
    <source>
        <strain evidence="8">CBS6341</strain>
    </source>
</reference>
<keyword evidence="5 7" id="KW-0472">Membrane</keyword>
<dbReference type="Proteomes" id="UP000769528">
    <property type="component" value="Unassembled WGS sequence"/>
</dbReference>
<evidence type="ECO:0000256" key="7">
    <source>
        <dbReference type="SAM" id="Phobius"/>
    </source>
</evidence>
<comment type="subcellular location">
    <subcellularLocation>
        <location evidence="1">Membrane</location>
        <topology evidence="1">Multi-pass membrane protein</topology>
    </subcellularLocation>
</comment>
<dbReference type="PANTHER" id="PTHR21347">
    <property type="entry name" value="CLEFT LIP AND PALATE ASSOCIATED TRANSMEMBRANE PROTEIN-RELATED"/>
    <property type="match status" value="1"/>
</dbReference>
<dbReference type="InterPro" id="IPR008429">
    <property type="entry name" value="CLPTM1"/>
</dbReference>
<proteinExistence type="inferred from homology"/>
<sequence>MSDRGRSTGGSSNGEEQQQNGGILSNLRYYLMLFLAYQFITGIFKKDPASNEIQTQSHETKGSSDSNPIILRPNITHSSFDVIAKPEVEYTISEIENEDGSISEIKVKTFEQLLYENSLLEPKYYTPVFDPSTSSVDLKIFVNDEFDFQATHESQSPILELLDIQLTSKNSRVLKDLELDVNQNIQNNGSLYLHVYISESGVGNWGHGVYQLNQYLPKKKEIKLHNLISNDHDDGKELLNHDQHEKEEEIEEPRQIVSYWHPNVTLQITPQSGSLPVESIPPPLLDTIVTDPLNRRDNLTGQVIQYYPYVYHNKFWQLKDHMSLINSTTTSLPLNLNIDFTSFWKIQLFAVFSEGLDQQAKINPLGSDGSEIDSIKKILIDTNPYLLGSTVFVSLLHTLLEFLAFKNDISHWRKKKDNIGISVRSIIANVVQQIITLLYLLDNSEGTSLMILASQGVGILVEAWKITTIVDVSIEWNGILPSIKVEDKYKLSETEKKTQEYDSIAFKYLYIVAGPLLVAYAIYSLLYKEHKSWYSFVVTTLVGFVYTYGFLTLVPSVYINYRLKSVAHIPKKAMAYKFVNTFIDDLFAFVVKMPWLHRLATLRDDIIFLIYIYQTWIYRVDYSRVNEYGQVGEDDQDVKDKIEDITEEEVKDSDVKEEGKKSK</sequence>
<feature type="compositionally biased region" description="Basic and acidic residues" evidence="6">
    <location>
        <begin position="652"/>
        <end position="663"/>
    </location>
</feature>
<feature type="region of interest" description="Disordered" evidence="6">
    <location>
        <begin position="639"/>
        <end position="663"/>
    </location>
</feature>